<protein>
    <submittedName>
        <fullName evidence="2">Uncharacterized protein</fullName>
    </submittedName>
</protein>
<dbReference type="EMBL" id="GEVK01007207">
    <property type="protein sequence ID" value="JAU45625.1"/>
    <property type="molecule type" value="Transcribed_RNA"/>
</dbReference>
<feature type="region of interest" description="Disordered" evidence="1">
    <location>
        <begin position="12"/>
        <end position="46"/>
    </location>
</feature>
<accession>A0A1J3FND2</accession>
<dbReference type="AlphaFoldDB" id="A0A1J3FND2"/>
<evidence type="ECO:0000256" key="1">
    <source>
        <dbReference type="SAM" id="MobiDB-lite"/>
    </source>
</evidence>
<sequence>MFKGCLSCFRKKQSKKEGKPVKAEDVVEPVAVKDDDDEEESPEKKTNIIRPFGFVEPEHLSTHVSSFDKFREDVSSSSRKNDFNKVKTFDLRGATKTKDK</sequence>
<feature type="compositionally biased region" description="Basic and acidic residues" evidence="1">
    <location>
        <begin position="15"/>
        <end position="25"/>
    </location>
</feature>
<gene>
    <name evidence="2" type="ORF">LC_TR8036_c0_g1_i1_g.28159</name>
</gene>
<proteinExistence type="predicted"/>
<reference evidence="2" key="1">
    <citation type="submission" date="2016-07" db="EMBL/GenBank/DDBJ databases">
        <title>De novo transcriptome assembly of four accessions of the metal hyperaccumulator plant Noccaea caerulescens.</title>
        <authorList>
            <person name="Blande D."/>
            <person name="Halimaa P."/>
            <person name="Tervahauta A.I."/>
            <person name="Aarts M.G."/>
            <person name="Karenlampi S.O."/>
        </authorList>
    </citation>
    <scope>NUCLEOTIDE SEQUENCE</scope>
</reference>
<organism evidence="2">
    <name type="scientific">Noccaea caerulescens</name>
    <name type="common">Alpine penny-cress</name>
    <name type="synonym">Thlaspi caerulescens</name>
    <dbReference type="NCBI Taxonomy" id="107243"/>
    <lineage>
        <taxon>Eukaryota</taxon>
        <taxon>Viridiplantae</taxon>
        <taxon>Streptophyta</taxon>
        <taxon>Embryophyta</taxon>
        <taxon>Tracheophyta</taxon>
        <taxon>Spermatophyta</taxon>
        <taxon>Magnoliopsida</taxon>
        <taxon>eudicotyledons</taxon>
        <taxon>Gunneridae</taxon>
        <taxon>Pentapetalae</taxon>
        <taxon>rosids</taxon>
        <taxon>malvids</taxon>
        <taxon>Brassicales</taxon>
        <taxon>Brassicaceae</taxon>
        <taxon>Coluteocarpeae</taxon>
        <taxon>Noccaea</taxon>
    </lineage>
</organism>
<evidence type="ECO:0000313" key="2">
    <source>
        <dbReference type="EMBL" id="JAU45625.1"/>
    </source>
</evidence>
<name>A0A1J3FND2_NOCCA</name>